<proteinExistence type="predicted"/>
<sequence length="61" mass="6806">MATDRLRWVASKYGVEVFGARRSPANWENGEPTQESMLGQSDVRWSIGIGPTQLGLHKYLG</sequence>
<protein>
    <submittedName>
        <fullName evidence="1">Uncharacterized protein</fullName>
    </submittedName>
</protein>
<dbReference type="Proteomes" id="UP001213681">
    <property type="component" value="Unassembled WGS sequence"/>
</dbReference>
<dbReference type="EMBL" id="JAPVEA010000006">
    <property type="protein sequence ID" value="KAJ5449798.1"/>
    <property type="molecule type" value="Genomic_DNA"/>
</dbReference>
<reference evidence="1" key="1">
    <citation type="submission" date="2022-12" db="EMBL/GenBank/DDBJ databases">
        <authorList>
            <person name="Petersen C."/>
        </authorList>
    </citation>
    <scope>NUCLEOTIDE SEQUENCE</scope>
    <source>
        <strain evidence="1">IBT 16125</strain>
    </source>
</reference>
<dbReference type="RefSeq" id="XP_056765333.1">
    <property type="nucleotide sequence ID" value="XM_056909629.1"/>
</dbReference>
<accession>A0AAD6C6R1</accession>
<organism evidence="1 2">
    <name type="scientific">Penicillium daleae</name>
    <dbReference type="NCBI Taxonomy" id="63821"/>
    <lineage>
        <taxon>Eukaryota</taxon>
        <taxon>Fungi</taxon>
        <taxon>Dikarya</taxon>
        <taxon>Ascomycota</taxon>
        <taxon>Pezizomycotina</taxon>
        <taxon>Eurotiomycetes</taxon>
        <taxon>Eurotiomycetidae</taxon>
        <taxon>Eurotiales</taxon>
        <taxon>Aspergillaceae</taxon>
        <taxon>Penicillium</taxon>
    </lineage>
</organism>
<evidence type="ECO:0000313" key="1">
    <source>
        <dbReference type="EMBL" id="KAJ5449798.1"/>
    </source>
</evidence>
<gene>
    <name evidence="1" type="ORF">N7458_006247</name>
</gene>
<dbReference type="GeneID" id="81599872"/>
<comment type="caution">
    <text evidence="1">The sequence shown here is derived from an EMBL/GenBank/DDBJ whole genome shotgun (WGS) entry which is preliminary data.</text>
</comment>
<dbReference type="AlphaFoldDB" id="A0AAD6C6R1"/>
<evidence type="ECO:0000313" key="2">
    <source>
        <dbReference type="Proteomes" id="UP001213681"/>
    </source>
</evidence>
<reference evidence="1" key="2">
    <citation type="journal article" date="2023" name="IMA Fungus">
        <title>Comparative genomic study of the Penicillium genus elucidates a diverse pangenome and 15 lateral gene transfer events.</title>
        <authorList>
            <person name="Petersen C."/>
            <person name="Sorensen T."/>
            <person name="Nielsen M.R."/>
            <person name="Sondergaard T.E."/>
            <person name="Sorensen J.L."/>
            <person name="Fitzpatrick D.A."/>
            <person name="Frisvad J.C."/>
            <person name="Nielsen K.L."/>
        </authorList>
    </citation>
    <scope>NUCLEOTIDE SEQUENCE</scope>
    <source>
        <strain evidence="1">IBT 16125</strain>
    </source>
</reference>
<keyword evidence="2" id="KW-1185">Reference proteome</keyword>
<name>A0AAD6C6R1_9EURO</name>